<evidence type="ECO:0000256" key="8">
    <source>
        <dbReference type="ARBA" id="ARBA00023273"/>
    </source>
</evidence>
<dbReference type="Proteomes" id="UP000784294">
    <property type="component" value="Unassembled WGS sequence"/>
</dbReference>
<proteinExistence type="inferred from homology"/>
<sequence>MEREETECLRNMAYDLDAIRNDRLASLLQNRQENDMRLINKAINEFRSLHQQPHSRREFDLYDPDALKRDKPGRIGDQDTRCGIASIQKFSGEDLNGRARDKIQKDQMRDWLNRQIIERVRAETAQRQAER</sequence>
<keyword evidence="8" id="KW-0966">Cell projection</keyword>
<dbReference type="EMBL" id="CAAALY010255280">
    <property type="protein sequence ID" value="VEL37541.1"/>
    <property type="molecule type" value="Genomic_DNA"/>
</dbReference>
<keyword evidence="3" id="KW-0963">Cytoplasm</keyword>
<dbReference type="InterPro" id="IPR008805">
    <property type="entry name" value="RIB43A"/>
</dbReference>
<evidence type="ECO:0000313" key="11">
    <source>
        <dbReference type="Proteomes" id="UP000784294"/>
    </source>
</evidence>
<evidence type="ECO:0000256" key="2">
    <source>
        <dbReference type="ARBA" id="ARBA00006875"/>
    </source>
</evidence>
<organism evidence="10 11">
    <name type="scientific">Protopolystoma xenopodis</name>
    <dbReference type="NCBI Taxonomy" id="117903"/>
    <lineage>
        <taxon>Eukaryota</taxon>
        <taxon>Metazoa</taxon>
        <taxon>Spiralia</taxon>
        <taxon>Lophotrochozoa</taxon>
        <taxon>Platyhelminthes</taxon>
        <taxon>Monogenea</taxon>
        <taxon>Polyopisthocotylea</taxon>
        <taxon>Polystomatidea</taxon>
        <taxon>Polystomatidae</taxon>
        <taxon>Protopolystoma</taxon>
    </lineage>
</organism>
<evidence type="ECO:0000256" key="5">
    <source>
        <dbReference type="ARBA" id="ARBA00023054"/>
    </source>
</evidence>
<comment type="subunit">
    <text evidence="9">Microtubule inner protein component of sperm flagellar doublet microtubules.</text>
</comment>
<evidence type="ECO:0000256" key="4">
    <source>
        <dbReference type="ARBA" id="ARBA00022846"/>
    </source>
</evidence>
<evidence type="ECO:0000256" key="7">
    <source>
        <dbReference type="ARBA" id="ARBA00023212"/>
    </source>
</evidence>
<comment type="caution">
    <text evidence="10">The sequence shown here is derived from an EMBL/GenBank/DDBJ whole genome shotgun (WGS) entry which is preliminary data.</text>
</comment>
<dbReference type="PANTHER" id="PTHR14517:SF6">
    <property type="entry name" value="RE41410P"/>
    <property type="match status" value="1"/>
</dbReference>
<evidence type="ECO:0000256" key="3">
    <source>
        <dbReference type="ARBA" id="ARBA00022490"/>
    </source>
</evidence>
<dbReference type="PANTHER" id="PTHR14517">
    <property type="entry name" value="RIB43A-RELATED"/>
    <property type="match status" value="1"/>
</dbReference>
<keyword evidence="7" id="KW-0206">Cytoskeleton</keyword>
<accession>A0A448XIL3</accession>
<dbReference type="AlphaFoldDB" id="A0A448XIL3"/>
<comment type="similarity">
    <text evidence="2">Belongs to the RIB43A family.</text>
</comment>
<evidence type="ECO:0000256" key="1">
    <source>
        <dbReference type="ARBA" id="ARBA00004611"/>
    </source>
</evidence>
<reference evidence="10" key="1">
    <citation type="submission" date="2018-11" db="EMBL/GenBank/DDBJ databases">
        <authorList>
            <consortium name="Pathogen Informatics"/>
        </authorList>
    </citation>
    <scope>NUCLEOTIDE SEQUENCE</scope>
</reference>
<dbReference type="OrthoDB" id="429119at2759"/>
<dbReference type="Pfam" id="PF05914">
    <property type="entry name" value="RIB43A"/>
    <property type="match status" value="1"/>
</dbReference>
<evidence type="ECO:0000256" key="6">
    <source>
        <dbReference type="ARBA" id="ARBA00023069"/>
    </source>
</evidence>
<gene>
    <name evidence="10" type="ORF">PXEA_LOCUS30981</name>
</gene>
<keyword evidence="11" id="KW-1185">Reference proteome</keyword>
<name>A0A448XIL3_9PLAT</name>
<evidence type="ECO:0000256" key="9">
    <source>
        <dbReference type="ARBA" id="ARBA00046435"/>
    </source>
</evidence>
<keyword evidence="6" id="KW-0969">Cilium</keyword>
<keyword evidence="5" id="KW-0175">Coiled coil</keyword>
<keyword evidence="4" id="KW-0282">Flagellum</keyword>
<evidence type="ECO:0000313" key="10">
    <source>
        <dbReference type="EMBL" id="VEL37541.1"/>
    </source>
</evidence>
<protein>
    <submittedName>
        <fullName evidence="10">Uncharacterized protein</fullName>
    </submittedName>
</protein>
<comment type="subcellular location">
    <subcellularLocation>
        <location evidence="1">Cytoplasm</location>
        <location evidence="1">Cytoskeleton</location>
        <location evidence="1">Flagellum axoneme</location>
    </subcellularLocation>
</comment>